<dbReference type="PANTHER" id="PTHR35561:SF1">
    <property type="entry name" value="RNA 2',3'-CYCLIC PHOSPHODIESTERASE"/>
    <property type="match status" value="1"/>
</dbReference>
<dbReference type="PANTHER" id="PTHR35561">
    <property type="entry name" value="RNA 2',3'-CYCLIC PHOSPHODIESTERASE"/>
    <property type="match status" value="1"/>
</dbReference>
<sequence length="212" mass="22162">MRLFAAVWPPDDVLDHLDLALGAVRARSGPDDAVRWTARDAWHLTSAFYGTLPDAVVDALGADLAAHATALAPFDLRLAGAGVFAHRTLWVGAGGDVAAATALAAAARAAGDAHGAPPDPRVRHRPHLTVGRVRPAGRPARHRGTPPGARGPGRDRARFDDPGPAETFVQALAVYQGPVWTVDEITLVESRPGEGRGGGPLYTPLARCPLGR</sequence>
<name>A0ABU0GEE6_9CELL</name>
<comment type="similarity">
    <text evidence="2">Belongs to the 2H phosphoesterase superfamily. ThpR family.</text>
</comment>
<dbReference type="InterPro" id="IPR004175">
    <property type="entry name" value="RNA_CPDase"/>
</dbReference>
<dbReference type="HAMAP" id="MF_01940">
    <property type="entry name" value="RNA_CPDase"/>
    <property type="match status" value="1"/>
</dbReference>
<dbReference type="RefSeq" id="WP_046528210.1">
    <property type="nucleotide sequence ID" value="NZ_JAUSVM010000001.1"/>
</dbReference>
<keyword evidence="5" id="KW-1185">Reference proteome</keyword>
<evidence type="ECO:0000256" key="3">
    <source>
        <dbReference type="SAM" id="MobiDB-lite"/>
    </source>
</evidence>
<comment type="function">
    <text evidence="2">Hydrolyzes RNA 2',3'-cyclic phosphodiester to an RNA 2'-phosphomonoester.</text>
</comment>
<dbReference type="Gene3D" id="3.90.1140.10">
    <property type="entry name" value="Cyclic phosphodiesterase"/>
    <property type="match status" value="1"/>
</dbReference>
<keyword evidence="4" id="KW-0436">Ligase</keyword>
<organism evidence="4 5">
    <name type="scientific">Cellulomonas iranensis</name>
    <dbReference type="NCBI Taxonomy" id="76862"/>
    <lineage>
        <taxon>Bacteria</taxon>
        <taxon>Bacillati</taxon>
        <taxon>Actinomycetota</taxon>
        <taxon>Actinomycetes</taxon>
        <taxon>Micrococcales</taxon>
        <taxon>Cellulomonadaceae</taxon>
        <taxon>Cellulomonas</taxon>
    </lineage>
</organism>
<keyword evidence="1 2" id="KW-0378">Hydrolase</keyword>
<gene>
    <name evidence="4" type="ORF">JO380_000098</name>
</gene>
<proteinExistence type="inferred from homology"/>
<evidence type="ECO:0000256" key="2">
    <source>
        <dbReference type="HAMAP-Rule" id="MF_01940"/>
    </source>
</evidence>
<dbReference type="Proteomes" id="UP001240250">
    <property type="component" value="Unassembled WGS sequence"/>
</dbReference>
<feature type="active site" description="Proton acceptor" evidence="2">
    <location>
        <position position="127"/>
    </location>
</feature>
<evidence type="ECO:0000313" key="4">
    <source>
        <dbReference type="EMBL" id="MDQ0423717.1"/>
    </source>
</evidence>
<feature type="short sequence motif" description="HXTX 1" evidence="2">
    <location>
        <begin position="43"/>
        <end position="46"/>
    </location>
</feature>
<dbReference type="SUPFAM" id="SSF55144">
    <property type="entry name" value="LigT-like"/>
    <property type="match status" value="1"/>
</dbReference>
<feature type="region of interest" description="Disordered" evidence="3">
    <location>
        <begin position="134"/>
        <end position="163"/>
    </location>
</feature>
<dbReference type="EMBL" id="JAUSVM010000001">
    <property type="protein sequence ID" value="MDQ0423717.1"/>
    <property type="molecule type" value="Genomic_DNA"/>
</dbReference>
<feature type="short sequence motif" description="HXTX 2" evidence="2">
    <location>
        <begin position="127"/>
        <end position="130"/>
    </location>
</feature>
<comment type="catalytic activity">
    <reaction evidence="2">
        <text>a 3'-end 2',3'-cyclophospho-ribonucleotide-RNA + H2O = a 3'-end 2'-phospho-ribonucleotide-RNA + H(+)</text>
        <dbReference type="Rhea" id="RHEA:11828"/>
        <dbReference type="Rhea" id="RHEA-COMP:10464"/>
        <dbReference type="Rhea" id="RHEA-COMP:17353"/>
        <dbReference type="ChEBI" id="CHEBI:15377"/>
        <dbReference type="ChEBI" id="CHEBI:15378"/>
        <dbReference type="ChEBI" id="CHEBI:83064"/>
        <dbReference type="ChEBI" id="CHEBI:173113"/>
        <dbReference type="EC" id="3.1.4.58"/>
    </reaction>
</comment>
<comment type="caution">
    <text evidence="4">The sequence shown here is derived from an EMBL/GenBank/DDBJ whole genome shotgun (WGS) entry which is preliminary data.</text>
</comment>
<protein>
    <recommendedName>
        <fullName evidence="2">RNA 2',3'-cyclic phosphodiesterase</fullName>
        <shortName evidence="2">RNA 2',3'-CPDase</shortName>
        <ecNumber evidence="2">3.1.4.58</ecNumber>
    </recommendedName>
</protein>
<dbReference type="InterPro" id="IPR009097">
    <property type="entry name" value="Cyclic_Pdiesterase"/>
</dbReference>
<dbReference type="NCBIfam" id="TIGR02258">
    <property type="entry name" value="2_5_ligase"/>
    <property type="match status" value="1"/>
</dbReference>
<reference evidence="4 5" key="1">
    <citation type="submission" date="2023-07" db="EMBL/GenBank/DDBJ databases">
        <title>Sequencing the genomes of 1000 actinobacteria strains.</title>
        <authorList>
            <person name="Klenk H.-P."/>
        </authorList>
    </citation>
    <scope>NUCLEOTIDE SEQUENCE [LARGE SCALE GENOMIC DNA]</scope>
    <source>
        <strain evidence="4 5">DSM 14785</strain>
    </source>
</reference>
<evidence type="ECO:0000256" key="1">
    <source>
        <dbReference type="ARBA" id="ARBA00022801"/>
    </source>
</evidence>
<dbReference type="GO" id="GO:0016874">
    <property type="term" value="F:ligase activity"/>
    <property type="evidence" value="ECO:0007669"/>
    <property type="project" value="UniProtKB-KW"/>
</dbReference>
<feature type="compositionally biased region" description="Basic and acidic residues" evidence="3">
    <location>
        <begin position="152"/>
        <end position="161"/>
    </location>
</feature>
<accession>A0ABU0GEE6</accession>
<evidence type="ECO:0000313" key="5">
    <source>
        <dbReference type="Proteomes" id="UP001240250"/>
    </source>
</evidence>
<dbReference type="EC" id="3.1.4.58" evidence="2"/>
<dbReference type="Pfam" id="PF13563">
    <property type="entry name" value="2_5_RNA_ligase2"/>
    <property type="match status" value="1"/>
</dbReference>
<feature type="active site" description="Proton donor" evidence="2">
    <location>
        <position position="43"/>
    </location>
</feature>